<dbReference type="InterPro" id="IPR000743">
    <property type="entry name" value="Glyco_hydro_28"/>
</dbReference>
<dbReference type="Gene3D" id="2.160.20.10">
    <property type="entry name" value="Single-stranded right-handed beta-helix, Pectin lyase-like"/>
    <property type="match status" value="1"/>
</dbReference>
<dbReference type="InterPro" id="IPR011050">
    <property type="entry name" value="Pectin_lyase_fold/virulence"/>
</dbReference>
<dbReference type="SUPFAM" id="SSF51126">
    <property type="entry name" value="Pectin lyase-like"/>
    <property type="match status" value="1"/>
</dbReference>
<keyword evidence="6" id="KW-0732">Signal</keyword>
<keyword evidence="13" id="KW-0456">Lyase</keyword>
<dbReference type="FunFam" id="2.160.20.10:FF:000028">
    <property type="entry name" value="Polygalacturonase QRT2"/>
    <property type="match status" value="1"/>
</dbReference>
<gene>
    <name evidence="13" type="ORF">Prudu_019257</name>
</gene>
<evidence type="ECO:0000256" key="2">
    <source>
        <dbReference type="ARBA" id="ARBA00008834"/>
    </source>
</evidence>
<keyword evidence="9" id="KW-0961">Cell wall biogenesis/degradation</keyword>
<feature type="active site" evidence="11">
    <location>
        <position position="252"/>
    </location>
</feature>
<evidence type="ECO:0000256" key="4">
    <source>
        <dbReference type="ARBA" id="ARBA00022512"/>
    </source>
</evidence>
<keyword evidence="8 12" id="KW-0326">Glycosidase</keyword>
<evidence type="ECO:0000256" key="12">
    <source>
        <dbReference type="RuleBase" id="RU361169"/>
    </source>
</evidence>
<keyword evidence="4" id="KW-0134">Cell wall</keyword>
<evidence type="ECO:0000256" key="8">
    <source>
        <dbReference type="ARBA" id="ARBA00023295"/>
    </source>
</evidence>
<dbReference type="InterPro" id="IPR012334">
    <property type="entry name" value="Pectin_lyas_fold"/>
</dbReference>
<dbReference type="InterPro" id="IPR006626">
    <property type="entry name" value="PbH1"/>
</dbReference>
<dbReference type="AlphaFoldDB" id="A0A4Y1RU88"/>
<name>A0A4Y1RU88_PRUDU</name>
<dbReference type="PROSITE" id="PS00502">
    <property type="entry name" value="POLYGALACTURONASE"/>
    <property type="match status" value="1"/>
</dbReference>
<evidence type="ECO:0000256" key="11">
    <source>
        <dbReference type="PROSITE-ProRule" id="PRU10052"/>
    </source>
</evidence>
<sequence length="405" mass="43420">MIDDGGNFSKDLIKQSSDVLSLKSFDKVDGTSASVNVNDFGAVGDGETDDTEAFAKAWKVACSSNDEAVLVVPEKIYHLKPIRFSGPCKSEVTVQILGTLKASDNRLDFSQDGRHWLVFDTVRNLLVEGGGIINGNGEQWWQNSCKINKSKPCKDAPTALIFQKCKNLRVNNMNIQDAQQIHLSFQKCMNVQASNLSIIAPEKSPNTDGIHVTDTQNILITNSVIATGDDCLSIVNGCEKVQATNITCGPGHGISIGSLGSGNSKAYVSEITVNGAILSGTTNGVRIKTWQGGSGSASNITFENIEMHNVSNPIIIDQNYCDNRKKPCKEQRSAVQVENVVYRNISGTSASDVAIKFDCSKSFPCKGIVLQGINLQGEGGKAAKASCNHVNVNSIGDVSPLCHYS</sequence>
<keyword evidence="7 12" id="KW-0378">Hydrolase</keyword>
<evidence type="ECO:0000256" key="3">
    <source>
        <dbReference type="ARBA" id="ARBA00012736"/>
    </source>
</evidence>
<dbReference type="GO" id="GO:0010047">
    <property type="term" value="P:fruit dehiscence"/>
    <property type="evidence" value="ECO:0007669"/>
    <property type="project" value="UniProtKB-ARBA"/>
</dbReference>
<evidence type="ECO:0000313" key="13">
    <source>
        <dbReference type="EMBL" id="BBH07346.1"/>
    </source>
</evidence>
<dbReference type="GO" id="GO:0009830">
    <property type="term" value="P:cell wall modification involved in abscission"/>
    <property type="evidence" value="ECO:0007669"/>
    <property type="project" value="UniProtKB-ARBA"/>
</dbReference>
<dbReference type="EMBL" id="AP019303">
    <property type="protein sequence ID" value="BBH07346.1"/>
    <property type="molecule type" value="Genomic_DNA"/>
</dbReference>
<dbReference type="PANTHER" id="PTHR31375">
    <property type="match status" value="1"/>
</dbReference>
<dbReference type="EC" id="3.2.1.15" evidence="3"/>
<accession>A0A4Y1RU88</accession>
<dbReference type="GO" id="GO:0005975">
    <property type="term" value="P:carbohydrate metabolic process"/>
    <property type="evidence" value="ECO:0007669"/>
    <property type="project" value="InterPro"/>
</dbReference>
<dbReference type="GO" id="GO:0004650">
    <property type="term" value="F:polygalacturonase activity"/>
    <property type="evidence" value="ECO:0007669"/>
    <property type="project" value="UniProtKB-EC"/>
</dbReference>
<comment type="similarity">
    <text evidence="2 12">Belongs to the glycosyl hydrolase 28 family.</text>
</comment>
<reference evidence="13" key="1">
    <citation type="journal article" date="2019" name="Science">
        <title>Mutation of a bHLH transcription factor allowed almond domestication.</title>
        <authorList>
            <person name="Sanchez-Perez R."/>
            <person name="Pavan S."/>
            <person name="Mazzeo R."/>
            <person name="Moldovan C."/>
            <person name="Aiese Cigliano R."/>
            <person name="Del Cueto J."/>
            <person name="Ricciardi F."/>
            <person name="Lotti C."/>
            <person name="Ricciardi L."/>
            <person name="Dicenta F."/>
            <person name="Lopez-Marques R.L."/>
            <person name="Lindberg Moller B."/>
        </authorList>
    </citation>
    <scope>NUCLEOTIDE SEQUENCE</scope>
</reference>
<comment type="catalytic activity">
    <reaction evidence="10">
        <text>(1,4-alpha-D-galacturonosyl)n+m + H2O = (1,4-alpha-D-galacturonosyl)n + (1,4-alpha-D-galacturonosyl)m.</text>
        <dbReference type="EC" id="3.2.1.15"/>
    </reaction>
</comment>
<evidence type="ECO:0000256" key="10">
    <source>
        <dbReference type="ARBA" id="ARBA00034074"/>
    </source>
</evidence>
<organism evidence="13">
    <name type="scientific">Prunus dulcis</name>
    <name type="common">Almond</name>
    <name type="synonym">Amygdalus dulcis</name>
    <dbReference type="NCBI Taxonomy" id="3755"/>
    <lineage>
        <taxon>Eukaryota</taxon>
        <taxon>Viridiplantae</taxon>
        <taxon>Streptophyta</taxon>
        <taxon>Embryophyta</taxon>
        <taxon>Tracheophyta</taxon>
        <taxon>Spermatophyta</taxon>
        <taxon>Magnoliopsida</taxon>
        <taxon>eudicotyledons</taxon>
        <taxon>Gunneridae</taxon>
        <taxon>Pentapetalae</taxon>
        <taxon>rosids</taxon>
        <taxon>fabids</taxon>
        <taxon>Rosales</taxon>
        <taxon>Rosaceae</taxon>
        <taxon>Amygdaloideae</taxon>
        <taxon>Amygdaleae</taxon>
        <taxon>Prunus</taxon>
    </lineage>
</organism>
<dbReference type="GO" id="GO:0009901">
    <property type="term" value="P:anther dehiscence"/>
    <property type="evidence" value="ECO:0007669"/>
    <property type="project" value="UniProtKB-ARBA"/>
</dbReference>
<evidence type="ECO:0000256" key="5">
    <source>
        <dbReference type="ARBA" id="ARBA00022525"/>
    </source>
</evidence>
<dbReference type="Pfam" id="PF00295">
    <property type="entry name" value="Glyco_hydro_28"/>
    <property type="match status" value="1"/>
</dbReference>
<comment type="subcellular location">
    <subcellularLocation>
        <location evidence="1">Secreted</location>
        <location evidence="1">Cell wall</location>
    </subcellularLocation>
</comment>
<keyword evidence="5" id="KW-0964">Secreted</keyword>
<evidence type="ECO:0000256" key="9">
    <source>
        <dbReference type="ARBA" id="ARBA00023316"/>
    </source>
</evidence>
<evidence type="ECO:0000256" key="6">
    <source>
        <dbReference type="ARBA" id="ARBA00022729"/>
    </source>
</evidence>
<evidence type="ECO:0000256" key="7">
    <source>
        <dbReference type="ARBA" id="ARBA00022801"/>
    </source>
</evidence>
<proteinExistence type="inferred from homology"/>
<protein>
    <recommendedName>
        <fullName evidence="3">endo-polygalacturonase</fullName>
        <ecNumber evidence="3">3.2.1.15</ecNumber>
    </recommendedName>
</protein>
<evidence type="ECO:0000256" key="1">
    <source>
        <dbReference type="ARBA" id="ARBA00004191"/>
    </source>
</evidence>
<dbReference type="SMART" id="SM00710">
    <property type="entry name" value="PbH1"/>
    <property type="match status" value="4"/>
</dbReference>
<dbReference type="GO" id="GO:0016829">
    <property type="term" value="F:lyase activity"/>
    <property type="evidence" value="ECO:0007669"/>
    <property type="project" value="UniProtKB-KW"/>
</dbReference>